<evidence type="ECO:0000256" key="1">
    <source>
        <dbReference type="ARBA" id="ARBA00004141"/>
    </source>
</evidence>
<protein>
    <recommendedName>
        <fullName evidence="7">Transmembrane 9 superfamily member</fullName>
    </recommendedName>
</protein>
<evidence type="ECO:0000256" key="6">
    <source>
        <dbReference type="ARBA" id="ARBA00023136"/>
    </source>
</evidence>
<feature type="transmembrane region" description="Helical" evidence="7">
    <location>
        <begin position="548"/>
        <end position="574"/>
    </location>
</feature>
<dbReference type="STRING" id="102285.A0A0R3TUT6"/>
<dbReference type="WBParaSite" id="HNAJ_0001154401-mRNA-1">
    <property type="protein sequence ID" value="HNAJ_0001154401-mRNA-1"/>
    <property type="gene ID" value="HNAJ_0001154401"/>
</dbReference>
<feature type="transmembrane region" description="Helical" evidence="7">
    <location>
        <begin position="617"/>
        <end position="635"/>
    </location>
</feature>
<comment type="subcellular location">
    <subcellularLocation>
        <location evidence="1">Membrane</location>
        <topology evidence="1">Multi-pass membrane protein</topology>
    </subcellularLocation>
</comment>
<sequence length="657" mass="75080">LASKPVEKYDRIKRRSFVQQFKDIFEGQLGSLNFSQNQVISKLSWATNTLAQLAPLLRKDHLLCRKMLGRNNFFAVLFINILLATTFADEHDHKYADGEQIVLWMNTVGPYHNLQETYAYFNLPFCRGPVENVEHYHETLAEKLQGIELQFSGLDIRFKRNVVKTEFCRKRLSEAESDRLILAIYERYWYQMYLDALSIVGVVGEIRDDVPMLWTHKKIEIFYNHDQIVGVSLGTSDPVQVTPGAKIIFTYEVVWTESTLPFDKRSDVYLDTGFYVHRIHWFSIFNSFMMVIFLVLLVSMILIRTLRKDYARYNRVDGLEDLERELGDEYGWKQVHGDVFRSPAGSLYLSCLIGNGVHITVVSIVVTVLALIGKLYIERGAILSTIIFVYALLSPLNGFVGGRTYCSLGGKNWIRQHFLGSLLVPALLTAIALVVNTLALFYQTSRVLPFLTVLSVFSIIAFVIIPLNLIGTVVGRNIGRPSALGAAGGSSASPCRVNAVPRPIPAVKWYTKPLIISLIGGVLPFGSIFIEMYFIFTSFWAYKVYYVFGFTLLVIFILIIVTGCSTVVCTYFLLNAEDYRWQWISFFSGASTAVYVYIYSIYYFLFKTKMFGLFQTAFYFSYMAFFCFALGCMCGKRLDDVSFDNFEVMLWKSICAY</sequence>
<evidence type="ECO:0000256" key="3">
    <source>
        <dbReference type="ARBA" id="ARBA00022692"/>
    </source>
</evidence>
<comment type="similarity">
    <text evidence="2 7">Belongs to the nonaspanin (TM9SF) (TC 9.A.2) family.</text>
</comment>
<evidence type="ECO:0000256" key="4">
    <source>
        <dbReference type="ARBA" id="ARBA00022729"/>
    </source>
</evidence>
<reference evidence="8" key="1">
    <citation type="submission" date="2017-02" db="UniProtKB">
        <authorList>
            <consortium name="WormBaseParasite"/>
        </authorList>
    </citation>
    <scope>IDENTIFICATION</scope>
</reference>
<keyword evidence="3 7" id="KW-0812">Transmembrane</keyword>
<feature type="transmembrane region" description="Helical" evidence="7">
    <location>
        <begin position="586"/>
        <end position="605"/>
    </location>
</feature>
<evidence type="ECO:0000256" key="2">
    <source>
        <dbReference type="ARBA" id="ARBA00005227"/>
    </source>
</evidence>
<dbReference type="Pfam" id="PF02990">
    <property type="entry name" value="EMP70"/>
    <property type="match status" value="1"/>
</dbReference>
<feature type="transmembrane region" description="Helical" evidence="7">
    <location>
        <begin position="347"/>
        <end position="376"/>
    </location>
</feature>
<dbReference type="InterPro" id="IPR004240">
    <property type="entry name" value="EMP70"/>
</dbReference>
<keyword evidence="6 7" id="KW-0472">Membrane</keyword>
<evidence type="ECO:0000256" key="7">
    <source>
        <dbReference type="RuleBase" id="RU363079"/>
    </source>
</evidence>
<feature type="transmembrane region" description="Helical" evidence="7">
    <location>
        <begin position="514"/>
        <end position="536"/>
    </location>
</feature>
<proteinExistence type="inferred from homology"/>
<keyword evidence="4" id="KW-0732">Signal</keyword>
<accession>A0A0R3TUT6</accession>
<dbReference type="PANTHER" id="PTHR10766">
    <property type="entry name" value="TRANSMEMBRANE 9 SUPERFAMILY PROTEIN"/>
    <property type="match status" value="1"/>
</dbReference>
<feature type="transmembrane region" description="Helical" evidence="7">
    <location>
        <begin position="281"/>
        <end position="303"/>
    </location>
</feature>
<feature type="transmembrane region" description="Helical" evidence="7">
    <location>
        <begin position="382"/>
        <end position="406"/>
    </location>
</feature>
<dbReference type="PANTHER" id="PTHR10766:SF41">
    <property type="entry name" value="TRANSMEMBRANE 9 SUPERFAMILY MEMBER 3"/>
    <property type="match status" value="1"/>
</dbReference>
<evidence type="ECO:0000313" key="8">
    <source>
        <dbReference type="WBParaSite" id="HNAJ_0001154401-mRNA-1"/>
    </source>
</evidence>
<feature type="transmembrane region" description="Helical" evidence="7">
    <location>
        <begin position="448"/>
        <end position="470"/>
    </location>
</feature>
<name>A0A0R3TUT6_RODNA</name>
<evidence type="ECO:0000256" key="5">
    <source>
        <dbReference type="ARBA" id="ARBA00022989"/>
    </source>
</evidence>
<dbReference type="AlphaFoldDB" id="A0A0R3TUT6"/>
<keyword evidence="5 7" id="KW-1133">Transmembrane helix</keyword>
<feature type="transmembrane region" description="Helical" evidence="7">
    <location>
        <begin position="418"/>
        <end position="442"/>
    </location>
</feature>
<dbReference type="GO" id="GO:0072657">
    <property type="term" value="P:protein localization to membrane"/>
    <property type="evidence" value="ECO:0007669"/>
    <property type="project" value="TreeGrafter"/>
</dbReference>
<dbReference type="GO" id="GO:0016020">
    <property type="term" value="C:membrane"/>
    <property type="evidence" value="ECO:0007669"/>
    <property type="project" value="UniProtKB-SubCell"/>
</dbReference>
<organism evidence="8">
    <name type="scientific">Rodentolepis nana</name>
    <name type="common">Dwarf tapeworm</name>
    <name type="synonym">Hymenolepis nana</name>
    <dbReference type="NCBI Taxonomy" id="102285"/>
    <lineage>
        <taxon>Eukaryota</taxon>
        <taxon>Metazoa</taxon>
        <taxon>Spiralia</taxon>
        <taxon>Lophotrochozoa</taxon>
        <taxon>Platyhelminthes</taxon>
        <taxon>Cestoda</taxon>
        <taxon>Eucestoda</taxon>
        <taxon>Cyclophyllidea</taxon>
        <taxon>Hymenolepididae</taxon>
        <taxon>Rodentolepis</taxon>
    </lineage>
</organism>